<dbReference type="Pfam" id="PF13448">
    <property type="entry name" value="DUF4114"/>
    <property type="match status" value="1"/>
</dbReference>
<dbReference type="AlphaFoldDB" id="A0A1B8TW34"/>
<evidence type="ECO:0000313" key="3">
    <source>
        <dbReference type="EMBL" id="OBY63857.1"/>
    </source>
</evidence>
<dbReference type="Proteomes" id="UP000092612">
    <property type="component" value="Unassembled WGS sequence"/>
</dbReference>
<evidence type="ECO:0000259" key="1">
    <source>
        <dbReference type="Pfam" id="PF13448"/>
    </source>
</evidence>
<dbReference type="InterPro" id="IPR025193">
    <property type="entry name" value="DUF4114"/>
</dbReference>
<dbReference type="KEGG" id="prn:BW723_01905"/>
<dbReference type="NCBIfam" id="TIGR04456">
    <property type="entry name" value="LruC_dom"/>
    <property type="match status" value="1"/>
</dbReference>
<keyword evidence="4" id="KW-1185">Reference proteome</keyword>
<protein>
    <recommendedName>
        <fullName evidence="5">LruC domain-containing protein</fullName>
    </recommendedName>
</protein>
<dbReference type="InterPro" id="IPR031025">
    <property type="entry name" value="LruC_dom"/>
</dbReference>
<dbReference type="EMBL" id="LSFL01000035">
    <property type="protein sequence ID" value="OBY63857.1"/>
    <property type="molecule type" value="Genomic_DNA"/>
</dbReference>
<name>A0A1B8TW34_9FLAO</name>
<feature type="domain" description="DUF4842" evidence="2">
    <location>
        <begin position="453"/>
        <end position="654"/>
    </location>
</feature>
<dbReference type="InterPro" id="IPR032295">
    <property type="entry name" value="DUF4842"/>
</dbReference>
<gene>
    <name evidence="3" type="ORF">LPB301_13795</name>
</gene>
<dbReference type="Pfam" id="PF16130">
    <property type="entry name" value="DUF4842"/>
    <property type="match status" value="1"/>
</dbReference>
<feature type="domain" description="DUF4114" evidence="1">
    <location>
        <begin position="287"/>
        <end position="368"/>
    </location>
</feature>
<reference evidence="4" key="1">
    <citation type="submission" date="2016-02" db="EMBL/GenBank/DDBJ databases">
        <title>Paenibacillus sp. LPB0068, isolated from Crassostrea gigas.</title>
        <authorList>
            <person name="Shin S.-K."/>
            <person name="Yi H."/>
        </authorList>
    </citation>
    <scope>NUCLEOTIDE SEQUENCE [LARGE SCALE GENOMIC DNA]</scope>
    <source>
        <strain evidence="4">KCTC 23969</strain>
    </source>
</reference>
<dbReference type="STRING" id="996801.BW723_01905"/>
<evidence type="ECO:0000259" key="2">
    <source>
        <dbReference type="Pfam" id="PF16130"/>
    </source>
</evidence>
<accession>A0A1B8TW34</accession>
<evidence type="ECO:0008006" key="5">
    <source>
        <dbReference type="Google" id="ProtNLM"/>
    </source>
</evidence>
<organism evidence="3 4">
    <name type="scientific">Polaribacter reichenbachii</name>
    <dbReference type="NCBI Taxonomy" id="996801"/>
    <lineage>
        <taxon>Bacteria</taxon>
        <taxon>Pseudomonadati</taxon>
        <taxon>Bacteroidota</taxon>
        <taxon>Flavobacteriia</taxon>
        <taxon>Flavobacteriales</taxon>
        <taxon>Flavobacteriaceae</taxon>
    </lineage>
</organism>
<sequence>MILLILSSCNNKFPEEDDLTPETTTINNLKANASFDWSNSNKTKISIFTKDNSNNPVANVKVSVWTNLEDESGIEITNGVTNSQGELSFDYDFEADMTEVVLKTDFIGFIPEVKVPIENGNVYYTFGGEDTSKSIVNSKNKILYDKVENTLQNKFNANIKINYIGGYDGNGVPNYLEKERDYVSRNFLYDVNAALPENRPVPKYHPEYLTGVNEQNLVVLDRADIWVTFVSEGAGYRNSLAYYTYDRDFPPKTPADITECNVIFPNVSFKYSGGGLRSGDKVYLGTFEKNTVVGWVLMRNGWNGQEVTEGGGLLYSNLELNPEENIEHRQHSVLLLDQERDVILIGFEDLIRPGGDNDFNDAVFYASANPMENIEIENVQISNPDPVDTDNDGVYDSFDDYPEDPERAFNNYYPNSTNFGSLAYEDLWPSTGDYDFNDLIIDYNFNRITNADNNVVALEGKFIVRAIGASYENGFGFTIDDINSSLIESVTGTEYTEGYIQNNANGTEANQSNATIIVFDNAKQHGFANTRQDQTYQAADTLKVNIKLTTPVNQDVFGLAPYNPFIIINKERGKEVHLANYAPSDLADTSIFGVSADDSNPNIGKYYKSVDNLPWAINFPSKFEYPIENASIDTAHLNFITWVLSEGLDYEDWYKNIGSYRNSSNIYSE</sequence>
<comment type="caution">
    <text evidence="3">The sequence shown here is derived from an EMBL/GenBank/DDBJ whole genome shotgun (WGS) entry which is preliminary data.</text>
</comment>
<proteinExistence type="predicted"/>
<evidence type="ECO:0000313" key="4">
    <source>
        <dbReference type="Proteomes" id="UP000092612"/>
    </source>
</evidence>